<accession>A0ABW0NN40</accession>
<dbReference type="EMBL" id="JBHSMG010000001">
    <property type="protein sequence ID" value="MFC5501013.1"/>
    <property type="molecule type" value="Genomic_DNA"/>
</dbReference>
<name>A0ABW0NN40_9MICO</name>
<evidence type="ECO:0000313" key="1">
    <source>
        <dbReference type="EMBL" id="MFC5501013.1"/>
    </source>
</evidence>
<comment type="caution">
    <text evidence="1">The sequence shown here is derived from an EMBL/GenBank/DDBJ whole genome shotgun (WGS) entry which is preliminary data.</text>
</comment>
<gene>
    <name evidence="1" type="ORF">ACFPJ4_02030</name>
</gene>
<evidence type="ECO:0008006" key="3">
    <source>
        <dbReference type="Google" id="ProtNLM"/>
    </source>
</evidence>
<organism evidence="1 2">
    <name type="scientific">Lysinimonas soli</name>
    <dbReference type="NCBI Taxonomy" id="1074233"/>
    <lineage>
        <taxon>Bacteria</taxon>
        <taxon>Bacillati</taxon>
        <taxon>Actinomycetota</taxon>
        <taxon>Actinomycetes</taxon>
        <taxon>Micrococcales</taxon>
        <taxon>Microbacteriaceae</taxon>
        <taxon>Lysinimonas</taxon>
    </lineage>
</organism>
<reference evidence="2" key="1">
    <citation type="journal article" date="2019" name="Int. J. Syst. Evol. Microbiol.">
        <title>The Global Catalogue of Microorganisms (GCM) 10K type strain sequencing project: providing services to taxonomists for standard genome sequencing and annotation.</title>
        <authorList>
            <consortium name="The Broad Institute Genomics Platform"/>
            <consortium name="The Broad Institute Genome Sequencing Center for Infectious Disease"/>
            <person name="Wu L."/>
            <person name="Ma J."/>
        </authorList>
    </citation>
    <scope>NUCLEOTIDE SEQUENCE [LARGE SCALE GENOMIC DNA]</scope>
    <source>
        <strain evidence="2">CGMCC 4.6997</strain>
    </source>
</reference>
<keyword evidence="2" id="KW-1185">Reference proteome</keyword>
<dbReference type="RefSeq" id="WP_386738619.1">
    <property type="nucleotide sequence ID" value="NZ_JBHSMG010000001.1"/>
</dbReference>
<dbReference type="Proteomes" id="UP001596039">
    <property type="component" value="Unassembled WGS sequence"/>
</dbReference>
<evidence type="ECO:0000313" key="2">
    <source>
        <dbReference type="Proteomes" id="UP001596039"/>
    </source>
</evidence>
<protein>
    <recommendedName>
        <fullName evidence="3">Asparagine synthase</fullName>
    </recommendedName>
</protein>
<sequence length="179" mass="20071">MPSADEQIDDGLLVCLSAVRLAVTNRIIVDTVRDGMDHDDDRLIESARAELLRLAAEKRDETRRVVEMRSGAVQKWGQPSSSADYRMADADALARRAEVSTGLAERLEAMAGDPVAVRSLADRAHQAALDEFATSVELLAQRMGAHDIPVTQDDRRIRNNRLDELRDDLKELRRQRAER</sequence>
<proteinExistence type="predicted"/>